<feature type="domain" description="C2H2-type" evidence="13">
    <location>
        <begin position="462"/>
        <end position="489"/>
    </location>
</feature>
<proteinExistence type="predicted"/>
<dbReference type="InterPro" id="IPR003309">
    <property type="entry name" value="SCAN_dom"/>
</dbReference>
<dbReference type="InterPro" id="IPR001909">
    <property type="entry name" value="KRAB"/>
</dbReference>
<evidence type="ECO:0000259" key="13">
    <source>
        <dbReference type="PROSITE" id="PS50157"/>
    </source>
</evidence>
<evidence type="ECO:0000256" key="9">
    <source>
        <dbReference type="ARBA" id="ARBA00023242"/>
    </source>
</evidence>
<feature type="domain" description="C2H2-type" evidence="13">
    <location>
        <begin position="434"/>
        <end position="461"/>
    </location>
</feature>
<feature type="domain" description="C2H2-type" evidence="13">
    <location>
        <begin position="600"/>
        <end position="627"/>
    </location>
</feature>
<feature type="domain" description="C2H2-type" evidence="13">
    <location>
        <begin position="490"/>
        <end position="517"/>
    </location>
</feature>
<evidence type="ECO:0000256" key="8">
    <source>
        <dbReference type="ARBA" id="ARBA00023163"/>
    </source>
</evidence>
<dbReference type="SMART" id="SM00349">
    <property type="entry name" value="KRAB"/>
    <property type="match status" value="1"/>
</dbReference>
<name>A0ABK0LW08_RAT</name>
<keyword evidence="5" id="KW-0862">Zinc</keyword>
<evidence type="ECO:0000256" key="12">
    <source>
        <dbReference type="SAM" id="MobiDB-lite"/>
    </source>
</evidence>
<dbReference type="PANTHER" id="PTHR24393:SF158">
    <property type="entry name" value="C2H2-TYPE DOMAIN-CONTAINING PROTEIN"/>
    <property type="match status" value="1"/>
</dbReference>
<dbReference type="GeneTree" id="ENSGT00940000159965"/>
<accession>A0ABK0LW08</accession>
<evidence type="ECO:0000256" key="2">
    <source>
        <dbReference type="ARBA" id="ARBA00022723"/>
    </source>
</evidence>
<keyword evidence="4 10" id="KW-0863">Zinc-finger</keyword>
<dbReference type="PROSITE" id="PS00028">
    <property type="entry name" value="ZINC_FINGER_C2H2_1"/>
    <property type="match status" value="9"/>
</dbReference>
<feature type="domain" description="C2H2-type" evidence="13">
    <location>
        <begin position="518"/>
        <end position="545"/>
    </location>
</feature>
<dbReference type="Pfam" id="PF01352">
    <property type="entry name" value="KRAB"/>
    <property type="match status" value="1"/>
</dbReference>
<evidence type="ECO:0000256" key="7">
    <source>
        <dbReference type="ARBA" id="ARBA00023125"/>
    </source>
</evidence>
<dbReference type="Proteomes" id="UP000002494">
    <property type="component" value="Chromosome 10"/>
</dbReference>
<dbReference type="Gene3D" id="3.30.160.60">
    <property type="entry name" value="Classic Zinc Finger"/>
    <property type="match status" value="9"/>
</dbReference>
<reference evidence="15" key="1">
    <citation type="submission" date="2024-01" db="EMBL/GenBank/DDBJ databases">
        <title>GRCr8: a new rat reference genome assembly contstructed from accurate long reads and long range scaffolding.</title>
        <authorList>
            <person name="Doris P.A."/>
            <person name="Kalbfleisch T."/>
            <person name="Li K."/>
            <person name="Howe K."/>
            <person name="Wood J."/>
        </authorList>
    </citation>
    <scope>NUCLEOTIDE SEQUENCE [LARGE SCALE GENOMIC DNA]</scope>
    <source>
        <strain evidence="15">Brown Norway</strain>
    </source>
</reference>
<feature type="domain" description="C2H2-type" evidence="13">
    <location>
        <begin position="378"/>
        <end position="405"/>
    </location>
</feature>
<sequence>MSMAAGPSSQEPEGLLIVKLEEDCTWSQEVPPPEPEPSPEASHLRFRRFRFQDASGPREALNQLQELCRGWLRPEMRTKEQILELLVLEQFLTILPQEIQSRVQELRPESGEEAVTLVERMQKELGKLRQQVTNQGRGAEVLLEEPLPLETAGESPSFKLEPMETERSPGPRLQELLDPSPKRDSQAVKERALSAPWLSLFPPEGNVEDKDMTGTQLPESLEDMAMYISQEWDHQDHSKRAPSRDMVQDSYENVGTLESCIPSQEVSSTQVEQGGKPWDPSVQTCKEGMNPRNPVLGVEKFENQERSVESVSPESTHPPVLLPGQARREVPWSPEQGRLDDREGHWECPPEDKIEESLMGTPSCRGLVQAKEQPKKLHLCALCGKNFSNNSNLIRHQRIHAAEKLCMDVECGEVFGGHPHFLSLHRTHVGEEAHKCLECGKCFSQNTHLTRHQRTHTGEKPFQCNVCGKSFSCNSNLNRHQRTHTGEKPYKCPECGEIFAHSSNLLRHQRIHTGERPYRCSECGKSFSRSSHLVIHERTHEKERLDPLPECGQGINDSAPFLTNHRVEKKLFECSTCGKSFRQGMHLTRHQRTHTGEKPYKCILCGENFSHRSNLIRHQRIHTGEKPYTCHECGDSFSHSSNRIRHLRTHTGERPYKCSECGESFSRSSRLTSHQRTHTAHYCPPFCICCFTDMILQFLQKKLPELLKHLPPFHRPELQPCESPLRLKS</sequence>
<dbReference type="RGD" id="1307301">
    <property type="gene designation" value="Zfp263"/>
</dbReference>
<evidence type="ECO:0000256" key="10">
    <source>
        <dbReference type="PROSITE-ProRule" id="PRU00042"/>
    </source>
</evidence>
<feature type="domain" description="C2H2-type" evidence="13">
    <location>
        <begin position="656"/>
        <end position="683"/>
    </location>
</feature>
<evidence type="ECO:0000256" key="11">
    <source>
        <dbReference type="PROSITE-ProRule" id="PRU00187"/>
    </source>
</evidence>
<feature type="domain" description="SCAN box" evidence="14">
    <location>
        <begin position="43"/>
        <end position="125"/>
    </location>
</feature>
<keyword evidence="6" id="KW-0805">Transcription regulation</keyword>
<feature type="domain" description="C2H2-type" evidence="13">
    <location>
        <begin position="628"/>
        <end position="655"/>
    </location>
</feature>
<keyword evidence="8" id="KW-0804">Transcription</keyword>
<dbReference type="Gene3D" id="1.10.4020.10">
    <property type="entry name" value="DNA breaking-rejoining enzymes"/>
    <property type="match status" value="1"/>
</dbReference>
<gene>
    <name evidence="15" type="primary">Zfp263</name>
</gene>
<protein>
    <submittedName>
        <fullName evidence="15">Zinc finger protein 263</fullName>
    </submittedName>
</protein>
<dbReference type="InterPro" id="IPR036236">
    <property type="entry name" value="Znf_C2H2_sf"/>
</dbReference>
<dbReference type="InterPro" id="IPR036051">
    <property type="entry name" value="KRAB_dom_sf"/>
</dbReference>
<dbReference type="PROSITE" id="PS50157">
    <property type="entry name" value="ZINC_FINGER_C2H2_2"/>
    <property type="match status" value="9"/>
</dbReference>
<evidence type="ECO:0000313" key="15">
    <source>
        <dbReference type="Ensembl" id="ENSRNOP00000105887.1"/>
    </source>
</evidence>
<dbReference type="SUPFAM" id="SSF57667">
    <property type="entry name" value="beta-beta-alpha zinc fingers"/>
    <property type="match status" value="6"/>
</dbReference>
<dbReference type="SMART" id="SM00431">
    <property type="entry name" value="SCAN"/>
    <property type="match status" value="1"/>
</dbReference>
<organism evidence="15 16">
    <name type="scientific">Rattus norvegicus</name>
    <name type="common">Rat</name>
    <dbReference type="NCBI Taxonomy" id="10116"/>
    <lineage>
        <taxon>Eukaryota</taxon>
        <taxon>Metazoa</taxon>
        <taxon>Chordata</taxon>
        <taxon>Craniata</taxon>
        <taxon>Vertebrata</taxon>
        <taxon>Euteleostomi</taxon>
        <taxon>Mammalia</taxon>
        <taxon>Eutheria</taxon>
        <taxon>Euarchontoglires</taxon>
        <taxon>Glires</taxon>
        <taxon>Rodentia</taxon>
        <taxon>Myomorpha</taxon>
        <taxon>Muroidea</taxon>
        <taxon>Muridae</taxon>
        <taxon>Murinae</taxon>
        <taxon>Rattus</taxon>
    </lineage>
</organism>
<dbReference type="PANTHER" id="PTHR24393">
    <property type="entry name" value="ZINC FINGER PROTEIN"/>
    <property type="match status" value="1"/>
</dbReference>
<dbReference type="Pfam" id="PF00096">
    <property type="entry name" value="zf-C2H2"/>
    <property type="match status" value="7"/>
</dbReference>
<dbReference type="InterPro" id="IPR013087">
    <property type="entry name" value="Znf_C2H2_type"/>
</dbReference>
<evidence type="ECO:0000256" key="6">
    <source>
        <dbReference type="ARBA" id="ARBA00023015"/>
    </source>
</evidence>
<evidence type="ECO:0000256" key="5">
    <source>
        <dbReference type="ARBA" id="ARBA00022833"/>
    </source>
</evidence>
<dbReference type="Pfam" id="PF13465">
    <property type="entry name" value="zf-H2C2_2"/>
    <property type="match status" value="1"/>
</dbReference>
<dbReference type="SUPFAM" id="SSF109640">
    <property type="entry name" value="KRAB domain (Kruppel-associated box)"/>
    <property type="match status" value="1"/>
</dbReference>
<comment type="subcellular location">
    <subcellularLocation>
        <location evidence="1 11">Nucleus</location>
    </subcellularLocation>
</comment>
<dbReference type="InterPro" id="IPR038269">
    <property type="entry name" value="SCAN_sf"/>
</dbReference>
<dbReference type="CDD" id="cd07936">
    <property type="entry name" value="SCAN"/>
    <property type="match status" value="1"/>
</dbReference>
<feature type="domain" description="C2H2-type" evidence="13">
    <location>
        <begin position="572"/>
        <end position="599"/>
    </location>
</feature>
<evidence type="ECO:0000256" key="4">
    <source>
        <dbReference type="ARBA" id="ARBA00022771"/>
    </source>
</evidence>
<feature type="region of interest" description="Disordered" evidence="12">
    <location>
        <begin position="147"/>
        <end position="187"/>
    </location>
</feature>
<keyword evidence="16" id="KW-1185">Reference proteome</keyword>
<dbReference type="SMART" id="SM00355">
    <property type="entry name" value="ZnF_C2H2"/>
    <property type="match status" value="9"/>
</dbReference>
<evidence type="ECO:0000259" key="14">
    <source>
        <dbReference type="PROSITE" id="PS50804"/>
    </source>
</evidence>
<dbReference type="PROSITE" id="PS50804">
    <property type="entry name" value="SCAN_BOX"/>
    <property type="match status" value="1"/>
</dbReference>
<reference evidence="15" key="3">
    <citation type="submission" date="2025-09" db="UniProtKB">
        <authorList>
            <consortium name="Ensembl"/>
        </authorList>
    </citation>
    <scope>IDENTIFICATION</scope>
    <source>
        <strain evidence="15">Brown Norway</strain>
    </source>
</reference>
<evidence type="ECO:0000256" key="1">
    <source>
        <dbReference type="ARBA" id="ARBA00004123"/>
    </source>
</evidence>
<reference evidence="15" key="2">
    <citation type="submission" date="2025-08" db="UniProtKB">
        <authorList>
            <consortium name="Ensembl"/>
        </authorList>
    </citation>
    <scope>IDENTIFICATION</scope>
    <source>
        <strain evidence="15">Brown Norway</strain>
    </source>
</reference>
<keyword evidence="7" id="KW-0238">DNA-binding</keyword>
<evidence type="ECO:0000256" key="3">
    <source>
        <dbReference type="ARBA" id="ARBA00022737"/>
    </source>
</evidence>
<keyword evidence="3" id="KW-0677">Repeat</keyword>
<dbReference type="SUPFAM" id="SSF47353">
    <property type="entry name" value="Retrovirus capsid dimerization domain-like"/>
    <property type="match status" value="1"/>
</dbReference>
<evidence type="ECO:0000313" key="16">
    <source>
        <dbReference type="Proteomes" id="UP000002494"/>
    </source>
</evidence>
<dbReference type="Pfam" id="PF02023">
    <property type="entry name" value="SCAN"/>
    <property type="match status" value="1"/>
</dbReference>
<keyword evidence="2" id="KW-0479">Metal-binding</keyword>
<keyword evidence="9 11" id="KW-0539">Nucleus</keyword>
<dbReference type="Ensembl" id="ENSRNOT00000145826.1">
    <property type="protein sequence ID" value="ENSRNOP00000105887.1"/>
    <property type="gene ID" value="ENSRNOG00000007678.9"/>
</dbReference>